<keyword evidence="8" id="KW-0012">Acyltransferase</keyword>
<dbReference type="InterPro" id="IPR042122">
    <property type="entry name" value="Ser_AcTrfase_N_sf"/>
</dbReference>
<dbReference type="InterPro" id="IPR045304">
    <property type="entry name" value="LbH_SAT"/>
</dbReference>
<evidence type="ECO:0000313" key="10">
    <source>
        <dbReference type="EMBL" id="KMT64715.1"/>
    </source>
</evidence>
<dbReference type="STRING" id="1513271.XM47_12710"/>
<dbReference type="InterPro" id="IPR005881">
    <property type="entry name" value="Ser_O-AcTrfase"/>
</dbReference>
<dbReference type="GO" id="GO:0009001">
    <property type="term" value="F:serine O-acetyltransferase activity"/>
    <property type="evidence" value="ECO:0007669"/>
    <property type="project" value="UniProtKB-EC"/>
</dbReference>
<dbReference type="InterPro" id="IPR011004">
    <property type="entry name" value="Trimer_LpxA-like_sf"/>
</dbReference>
<dbReference type="Gene3D" id="2.160.10.10">
    <property type="entry name" value="Hexapeptide repeat proteins"/>
    <property type="match status" value="1"/>
</dbReference>
<evidence type="ECO:0000256" key="2">
    <source>
        <dbReference type="ARBA" id="ARBA00007274"/>
    </source>
</evidence>
<keyword evidence="5" id="KW-0028">Amino-acid biosynthesis</keyword>
<dbReference type="NCBIfam" id="NF041874">
    <property type="entry name" value="EPS_EpsC"/>
    <property type="match status" value="1"/>
</dbReference>
<evidence type="ECO:0000256" key="5">
    <source>
        <dbReference type="ARBA" id="ARBA00022605"/>
    </source>
</evidence>
<dbReference type="SUPFAM" id="SSF51161">
    <property type="entry name" value="Trimeric LpxA-like enzymes"/>
    <property type="match status" value="1"/>
</dbReference>
<comment type="subcellular location">
    <subcellularLocation>
        <location evidence="1">Cytoplasm</location>
    </subcellularLocation>
</comment>
<dbReference type="PROSITE" id="PS00101">
    <property type="entry name" value="HEXAPEP_TRANSFERASES"/>
    <property type="match status" value="1"/>
</dbReference>
<protein>
    <recommendedName>
        <fullName evidence="3">serine O-acetyltransferase</fullName>
        <ecNumber evidence="3">2.3.1.30</ecNumber>
    </recommendedName>
</protein>
<reference evidence="10 11" key="1">
    <citation type="submission" date="2015-04" db="EMBL/GenBank/DDBJ databases">
        <title>Draft Genome Sequence of the Novel Agar-Digesting Marine Bacterium Q1.</title>
        <authorList>
            <person name="Li Y."/>
            <person name="Li D."/>
            <person name="Chen G."/>
            <person name="Du Z."/>
        </authorList>
    </citation>
    <scope>NUCLEOTIDE SEQUENCE [LARGE SCALE GENOMIC DNA]</scope>
    <source>
        <strain evidence="10 11">Q1</strain>
    </source>
</reference>
<gene>
    <name evidence="10" type="ORF">XM47_12710</name>
</gene>
<evidence type="ECO:0000256" key="1">
    <source>
        <dbReference type="ARBA" id="ARBA00004496"/>
    </source>
</evidence>
<evidence type="ECO:0000256" key="3">
    <source>
        <dbReference type="ARBA" id="ARBA00013266"/>
    </source>
</evidence>
<evidence type="ECO:0000256" key="9">
    <source>
        <dbReference type="ARBA" id="ARBA00049486"/>
    </source>
</evidence>
<dbReference type="RefSeq" id="WP_048693145.1">
    <property type="nucleotide sequence ID" value="NZ_KQ130494.1"/>
</dbReference>
<keyword evidence="7" id="KW-0677">Repeat</keyword>
<keyword evidence="6 10" id="KW-0808">Transferase</keyword>
<evidence type="ECO:0000313" key="11">
    <source>
        <dbReference type="Proteomes" id="UP000037600"/>
    </source>
</evidence>
<accession>A0A0J8GPI3</accession>
<dbReference type="CDD" id="cd03354">
    <property type="entry name" value="LbH_SAT"/>
    <property type="match status" value="1"/>
</dbReference>
<dbReference type="PATRIC" id="fig|1513271.3.peg.2594"/>
<comment type="catalytic activity">
    <reaction evidence="9">
        <text>L-serine + acetyl-CoA = O-acetyl-L-serine + CoA</text>
        <dbReference type="Rhea" id="RHEA:24560"/>
        <dbReference type="ChEBI" id="CHEBI:33384"/>
        <dbReference type="ChEBI" id="CHEBI:57287"/>
        <dbReference type="ChEBI" id="CHEBI:57288"/>
        <dbReference type="ChEBI" id="CHEBI:58340"/>
        <dbReference type="EC" id="2.3.1.30"/>
    </reaction>
</comment>
<keyword evidence="11" id="KW-1185">Reference proteome</keyword>
<dbReference type="GO" id="GO:0006535">
    <property type="term" value="P:cysteine biosynthetic process from serine"/>
    <property type="evidence" value="ECO:0007669"/>
    <property type="project" value="InterPro"/>
</dbReference>
<keyword evidence="4" id="KW-0963">Cytoplasm</keyword>
<evidence type="ECO:0000256" key="8">
    <source>
        <dbReference type="ARBA" id="ARBA00023315"/>
    </source>
</evidence>
<organism evidence="10 11">
    <name type="scientific">Catenovulum maritimum</name>
    <dbReference type="NCBI Taxonomy" id="1513271"/>
    <lineage>
        <taxon>Bacteria</taxon>
        <taxon>Pseudomonadati</taxon>
        <taxon>Pseudomonadota</taxon>
        <taxon>Gammaproteobacteria</taxon>
        <taxon>Alteromonadales</taxon>
        <taxon>Alteromonadaceae</taxon>
        <taxon>Catenovulum</taxon>
    </lineage>
</organism>
<dbReference type="InterPro" id="IPR001451">
    <property type="entry name" value="Hexapep"/>
</dbReference>
<sequence>MFSRLKEDIQSVFHRDPAARNFIDVLTNYPGMHAIWCHRITHPLYKNNWKWLARFLSNIGRWMTGIEIHPGATIGRRFFIDHGMGVVIGETAEIGDDVTLYHGVTLGGTSWNKGKRHPTLANGVVVGAGAKVLGPIYIAENAKIGSNSVVVKDVPEDATVVGIPGKIIPPKNERKVDDARSAIAKKYGFDAYAVSADNPDPIANHIGQILDHLHLMDSKVAEVCREVKKMGGDVCDQAIPGLTIDDADITLAEQNAARGREAKQESFDPQI</sequence>
<dbReference type="FunFam" id="2.160.10.10:FF:000007">
    <property type="entry name" value="Serine acetyltransferase"/>
    <property type="match status" value="1"/>
</dbReference>
<evidence type="ECO:0000256" key="4">
    <source>
        <dbReference type="ARBA" id="ARBA00022490"/>
    </source>
</evidence>
<dbReference type="OrthoDB" id="9801456at2"/>
<dbReference type="PANTHER" id="PTHR42811">
    <property type="entry name" value="SERINE ACETYLTRANSFERASE"/>
    <property type="match status" value="1"/>
</dbReference>
<comment type="similarity">
    <text evidence="2">Belongs to the transferase hexapeptide repeat family.</text>
</comment>
<evidence type="ECO:0000256" key="7">
    <source>
        <dbReference type="ARBA" id="ARBA00022737"/>
    </source>
</evidence>
<dbReference type="FunFam" id="1.10.3130.10:FF:000002">
    <property type="entry name" value="Serine acetyltransferase"/>
    <property type="match status" value="1"/>
</dbReference>
<dbReference type="Gene3D" id="1.10.3130.10">
    <property type="entry name" value="serine acetyltransferase, domain 1"/>
    <property type="match status" value="1"/>
</dbReference>
<dbReference type="InterPro" id="IPR018357">
    <property type="entry name" value="Hexapep_transf_CS"/>
</dbReference>
<dbReference type="Proteomes" id="UP000037600">
    <property type="component" value="Unassembled WGS sequence"/>
</dbReference>
<dbReference type="EC" id="2.3.1.30" evidence="3"/>
<dbReference type="InterPro" id="IPR053376">
    <property type="entry name" value="Serine_acetyltransferase"/>
</dbReference>
<dbReference type="GO" id="GO:0005737">
    <property type="term" value="C:cytoplasm"/>
    <property type="evidence" value="ECO:0007669"/>
    <property type="project" value="UniProtKB-SubCell"/>
</dbReference>
<dbReference type="EMBL" id="LAZL01000021">
    <property type="protein sequence ID" value="KMT64715.1"/>
    <property type="molecule type" value="Genomic_DNA"/>
</dbReference>
<comment type="caution">
    <text evidence="10">The sequence shown here is derived from an EMBL/GenBank/DDBJ whole genome shotgun (WGS) entry which is preliminary data.</text>
</comment>
<dbReference type="AlphaFoldDB" id="A0A0J8GPI3"/>
<dbReference type="Pfam" id="PF00132">
    <property type="entry name" value="Hexapep"/>
    <property type="match status" value="1"/>
</dbReference>
<dbReference type="NCBIfam" id="TIGR01172">
    <property type="entry name" value="cysE"/>
    <property type="match status" value="1"/>
</dbReference>
<name>A0A0J8GPI3_9ALTE</name>
<evidence type="ECO:0000256" key="6">
    <source>
        <dbReference type="ARBA" id="ARBA00022679"/>
    </source>
</evidence>
<proteinExistence type="inferred from homology"/>